<dbReference type="NCBIfam" id="TIGR04183">
    <property type="entry name" value="Por_Secre_tail"/>
    <property type="match status" value="1"/>
</dbReference>
<proteinExistence type="predicted"/>
<name>A0A098LC21_9BACT</name>
<gene>
    <name evidence="3" type="ORF">MYP_1210</name>
</gene>
<organism evidence="3 4">
    <name type="scientific">Sporocytophaga myxococcoides</name>
    <dbReference type="NCBI Taxonomy" id="153721"/>
    <lineage>
        <taxon>Bacteria</taxon>
        <taxon>Pseudomonadati</taxon>
        <taxon>Bacteroidota</taxon>
        <taxon>Cytophagia</taxon>
        <taxon>Cytophagales</taxon>
        <taxon>Cytophagaceae</taxon>
        <taxon>Sporocytophaga</taxon>
    </lineage>
</organism>
<protein>
    <recommendedName>
        <fullName evidence="2">Secretion system C-terminal sorting domain-containing protein</fullName>
    </recommendedName>
</protein>
<dbReference type="AlphaFoldDB" id="A0A098LC21"/>
<keyword evidence="1" id="KW-0732">Signal</keyword>
<dbReference type="OrthoDB" id="1522390at2"/>
<reference evidence="3 4" key="1">
    <citation type="submission" date="2014-09" db="EMBL/GenBank/DDBJ databases">
        <title>Sporocytophaga myxococcoides PG-01 genome sequencing.</title>
        <authorList>
            <person name="Liu L."/>
            <person name="Gao P.J."/>
            <person name="Chen G.J."/>
            <person name="Wang L.S."/>
        </authorList>
    </citation>
    <scope>NUCLEOTIDE SEQUENCE [LARGE SCALE GENOMIC DNA]</scope>
    <source>
        <strain evidence="3 4">PG-01</strain>
    </source>
</reference>
<feature type="signal peptide" evidence="1">
    <location>
        <begin position="1"/>
        <end position="25"/>
    </location>
</feature>
<dbReference type="STRING" id="153721.MYP_1210"/>
<evidence type="ECO:0000256" key="1">
    <source>
        <dbReference type="SAM" id="SignalP"/>
    </source>
</evidence>
<evidence type="ECO:0000313" key="4">
    <source>
        <dbReference type="Proteomes" id="UP000030185"/>
    </source>
</evidence>
<dbReference type="InterPro" id="IPR026444">
    <property type="entry name" value="Secre_tail"/>
</dbReference>
<evidence type="ECO:0000313" key="3">
    <source>
        <dbReference type="EMBL" id="GAL83982.1"/>
    </source>
</evidence>
<feature type="domain" description="Secretion system C-terminal sorting" evidence="2">
    <location>
        <begin position="193"/>
        <end position="265"/>
    </location>
</feature>
<sequence>MNNNMKKIFTLSFLLTVFTSGQLLACTMYAKSFCETIKNKSFVAKGKIVSYQEKSIRIKLLQTLIGEESADTIVVWDEKDFECNGDFSMSANHMGVIGDTIFFTVEEIAEKKNDWEQINDYRYLGHYLETTFLHIQNDTVTGFISGIDMAPNEYRILKMHQDQFLEKFQDCRENGAIVITSNKNAEELKALNIFPNPAENLLNIDFGLSQKVYQSIVIKNQLGQQVKTIDITQSANMVQIDISDMAPGVVFVELVGNKYTDRRKIVKTQ</sequence>
<dbReference type="EMBL" id="BBLT01000002">
    <property type="protein sequence ID" value="GAL83982.1"/>
    <property type="molecule type" value="Genomic_DNA"/>
</dbReference>
<accession>A0A098LC21</accession>
<keyword evidence="4" id="KW-1185">Reference proteome</keyword>
<evidence type="ECO:0000259" key="2">
    <source>
        <dbReference type="Pfam" id="PF18962"/>
    </source>
</evidence>
<comment type="caution">
    <text evidence="3">The sequence shown here is derived from an EMBL/GenBank/DDBJ whole genome shotgun (WGS) entry which is preliminary data.</text>
</comment>
<dbReference type="Proteomes" id="UP000030185">
    <property type="component" value="Unassembled WGS sequence"/>
</dbReference>
<dbReference type="Pfam" id="PF18962">
    <property type="entry name" value="Por_Secre_tail"/>
    <property type="match status" value="1"/>
</dbReference>
<feature type="chain" id="PRO_5001937200" description="Secretion system C-terminal sorting domain-containing protein" evidence="1">
    <location>
        <begin position="26"/>
        <end position="269"/>
    </location>
</feature>